<reference evidence="1" key="2">
    <citation type="submission" date="2020-11" db="EMBL/GenBank/DDBJ databases">
        <authorList>
            <person name="McCartney M.A."/>
            <person name="Auch B."/>
            <person name="Kono T."/>
            <person name="Mallez S."/>
            <person name="Becker A."/>
            <person name="Gohl D.M."/>
            <person name="Silverstein K.A.T."/>
            <person name="Koren S."/>
            <person name="Bechman K.B."/>
            <person name="Herman A."/>
            <person name="Abrahante J.E."/>
            <person name="Garbe J."/>
        </authorList>
    </citation>
    <scope>NUCLEOTIDE SEQUENCE</scope>
    <source>
        <strain evidence="1">Duluth1</strain>
        <tissue evidence="1">Whole animal</tissue>
    </source>
</reference>
<evidence type="ECO:0000313" key="1">
    <source>
        <dbReference type="EMBL" id="KAH3892610.1"/>
    </source>
</evidence>
<name>A0A9D4NBT6_DREPO</name>
<sequence length="106" mass="12195">MSSQIPLSSMELEVQSEDCQKPSHYLDNFHPSLATIQLFPLDSESSDAKDLFSMQLDTQSEHSQPKRVKLHLHLLPRRLYSPTHHHLPENGHTLLVHPIHPVHLLK</sequence>
<organism evidence="1 2">
    <name type="scientific">Dreissena polymorpha</name>
    <name type="common">Zebra mussel</name>
    <name type="synonym">Mytilus polymorpha</name>
    <dbReference type="NCBI Taxonomy" id="45954"/>
    <lineage>
        <taxon>Eukaryota</taxon>
        <taxon>Metazoa</taxon>
        <taxon>Spiralia</taxon>
        <taxon>Lophotrochozoa</taxon>
        <taxon>Mollusca</taxon>
        <taxon>Bivalvia</taxon>
        <taxon>Autobranchia</taxon>
        <taxon>Heteroconchia</taxon>
        <taxon>Euheterodonta</taxon>
        <taxon>Imparidentia</taxon>
        <taxon>Neoheterodontei</taxon>
        <taxon>Myida</taxon>
        <taxon>Dreissenoidea</taxon>
        <taxon>Dreissenidae</taxon>
        <taxon>Dreissena</taxon>
    </lineage>
</organism>
<comment type="caution">
    <text evidence="1">The sequence shown here is derived from an EMBL/GenBank/DDBJ whole genome shotgun (WGS) entry which is preliminary data.</text>
</comment>
<dbReference type="EMBL" id="JAIWYP010000001">
    <property type="protein sequence ID" value="KAH3892610.1"/>
    <property type="molecule type" value="Genomic_DNA"/>
</dbReference>
<proteinExistence type="predicted"/>
<protein>
    <submittedName>
        <fullName evidence="1">Uncharacterized protein</fullName>
    </submittedName>
</protein>
<accession>A0A9D4NBT6</accession>
<reference evidence="1" key="1">
    <citation type="journal article" date="2019" name="bioRxiv">
        <title>The Genome of the Zebra Mussel, Dreissena polymorpha: A Resource for Invasive Species Research.</title>
        <authorList>
            <person name="McCartney M.A."/>
            <person name="Auch B."/>
            <person name="Kono T."/>
            <person name="Mallez S."/>
            <person name="Zhang Y."/>
            <person name="Obille A."/>
            <person name="Becker A."/>
            <person name="Abrahante J.E."/>
            <person name="Garbe J."/>
            <person name="Badalamenti J.P."/>
            <person name="Herman A."/>
            <person name="Mangelson H."/>
            <person name="Liachko I."/>
            <person name="Sullivan S."/>
            <person name="Sone E.D."/>
            <person name="Koren S."/>
            <person name="Silverstein K.A.T."/>
            <person name="Beckman K.B."/>
            <person name="Gohl D.M."/>
        </authorList>
    </citation>
    <scope>NUCLEOTIDE SEQUENCE</scope>
    <source>
        <strain evidence="1">Duluth1</strain>
        <tissue evidence="1">Whole animal</tissue>
    </source>
</reference>
<keyword evidence="2" id="KW-1185">Reference proteome</keyword>
<gene>
    <name evidence="1" type="ORF">DPMN_016731</name>
</gene>
<evidence type="ECO:0000313" key="2">
    <source>
        <dbReference type="Proteomes" id="UP000828390"/>
    </source>
</evidence>
<dbReference type="AlphaFoldDB" id="A0A9D4NBT6"/>
<dbReference type="Proteomes" id="UP000828390">
    <property type="component" value="Unassembled WGS sequence"/>
</dbReference>